<feature type="transmembrane region" description="Helical" evidence="6">
    <location>
        <begin position="404"/>
        <end position="425"/>
    </location>
</feature>
<keyword evidence="9" id="KW-1185">Reference proteome</keyword>
<dbReference type="SUPFAM" id="SSF103473">
    <property type="entry name" value="MFS general substrate transporter"/>
    <property type="match status" value="1"/>
</dbReference>
<feature type="transmembrane region" description="Helical" evidence="6">
    <location>
        <begin position="209"/>
        <end position="232"/>
    </location>
</feature>
<feature type="transmembrane region" description="Helical" evidence="6">
    <location>
        <begin position="116"/>
        <end position="134"/>
    </location>
</feature>
<protein>
    <recommendedName>
        <fullName evidence="7">Major facilitator superfamily (MFS) profile domain-containing protein</fullName>
    </recommendedName>
</protein>
<sequence length="510" mass="55730">MAPSTSSNRSRLSRDSTRPGEHVVFDYLPSLQEDYAAVERRLVRRIDWTLMPVLISMIVLNYLDRNALPNARIQGLEKDLGLKDNQFNICISVLFAGYLALQIPSNLILTRVRPSIYLPVCMALWGVVSASTAAVKDFKGLVVCRFFLGFLEAPFFPGALFLLSSWYTPRELATRTAVLYTGSLVSSAFGGLVGAGVQYDLDGSHGLHAWQWMFLIEGTVTVAVSLASIAILPDFPATTSWLSNEEKAVAVHRLRIHSGSVDEEKGSLLHGLNMAFLDYKMWLLTAIVFLKTSAAAVTAFIPTLVATFGFGKSESLLMTAPPYVFAAIVAIGVSISSDKVEERFCHLAGPLSFAMVGFIVAACTHALASRYFSLFLMLGGVYGCFDITYAWLSSTIPRPLEKRSAAFAITNMVGNIAQIYSPYLYDEASGPQYLTAMIANGVFVFGSVAFAVVLFFCLKWENRKIERAEAATNDSQLAEVDDAAPKTADNVVESGLEGIVVLNRGFRYAL</sequence>
<evidence type="ECO:0000256" key="2">
    <source>
        <dbReference type="ARBA" id="ARBA00022448"/>
    </source>
</evidence>
<keyword evidence="4 6" id="KW-1133">Transmembrane helix</keyword>
<feature type="transmembrane region" description="Helical" evidence="6">
    <location>
        <begin position="146"/>
        <end position="166"/>
    </location>
</feature>
<dbReference type="PANTHER" id="PTHR43791:SF92">
    <property type="entry name" value="AGL026WP"/>
    <property type="match status" value="1"/>
</dbReference>
<evidence type="ECO:0000256" key="5">
    <source>
        <dbReference type="ARBA" id="ARBA00023136"/>
    </source>
</evidence>
<evidence type="ECO:0000259" key="7">
    <source>
        <dbReference type="PROSITE" id="PS50850"/>
    </source>
</evidence>
<keyword evidence="5 6" id="KW-0472">Membrane</keyword>
<keyword evidence="2" id="KW-0813">Transport</keyword>
<dbReference type="EMBL" id="BAAFGZ010000029">
    <property type="protein sequence ID" value="GAB0132898.1"/>
    <property type="molecule type" value="Genomic_DNA"/>
</dbReference>
<reference evidence="9" key="1">
    <citation type="submission" date="2024-06" db="EMBL/GenBank/DDBJ databases">
        <title>Draft Genome Sequences of Epichloe bromicola Strains Isolated from Elymus ciliaris.</title>
        <authorList>
            <consortium name="Epichloe bromicola genome sequencing consortium"/>
            <person name="Miura A."/>
            <person name="Imano S."/>
            <person name="Ashida A."/>
            <person name="Sato I."/>
            <person name="Chiba S."/>
            <person name="Tanaka A."/>
            <person name="Camagna M."/>
            <person name="Takemoto D."/>
        </authorList>
    </citation>
    <scope>NUCLEOTIDE SEQUENCE [LARGE SCALE GENOMIC DNA]</scope>
    <source>
        <strain evidence="9">DP</strain>
    </source>
</reference>
<feature type="transmembrane region" description="Helical" evidence="6">
    <location>
        <begin position="437"/>
        <end position="458"/>
    </location>
</feature>
<name>A0ABQ0CHI2_9HYPO</name>
<organism evidence="8 9">
    <name type="scientific">Epichloe bromicola</name>
    <dbReference type="NCBI Taxonomy" id="79588"/>
    <lineage>
        <taxon>Eukaryota</taxon>
        <taxon>Fungi</taxon>
        <taxon>Dikarya</taxon>
        <taxon>Ascomycota</taxon>
        <taxon>Pezizomycotina</taxon>
        <taxon>Sordariomycetes</taxon>
        <taxon>Hypocreomycetidae</taxon>
        <taxon>Hypocreales</taxon>
        <taxon>Clavicipitaceae</taxon>
        <taxon>Epichloe</taxon>
    </lineage>
</organism>
<proteinExistence type="predicted"/>
<dbReference type="PANTHER" id="PTHR43791">
    <property type="entry name" value="PERMEASE-RELATED"/>
    <property type="match status" value="1"/>
</dbReference>
<feature type="transmembrane region" description="Helical" evidence="6">
    <location>
        <begin position="282"/>
        <end position="310"/>
    </location>
</feature>
<feature type="transmembrane region" description="Helical" evidence="6">
    <location>
        <begin position="178"/>
        <end position="197"/>
    </location>
</feature>
<dbReference type="Gene3D" id="1.20.1250.20">
    <property type="entry name" value="MFS general substrate transporter like domains"/>
    <property type="match status" value="2"/>
</dbReference>
<evidence type="ECO:0000313" key="8">
    <source>
        <dbReference type="EMBL" id="GAB0132898.1"/>
    </source>
</evidence>
<evidence type="ECO:0000256" key="1">
    <source>
        <dbReference type="ARBA" id="ARBA00004141"/>
    </source>
</evidence>
<evidence type="ECO:0000313" key="9">
    <source>
        <dbReference type="Proteomes" id="UP001562357"/>
    </source>
</evidence>
<feature type="transmembrane region" description="Helical" evidence="6">
    <location>
        <begin position="86"/>
        <end position="109"/>
    </location>
</feature>
<comment type="subcellular location">
    <subcellularLocation>
        <location evidence="1">Membrane</location>
        <topology evidence="1">Multi-pass membrane protein</topology>
    </subcellularLocation>
</comment>
<keyword evidence="3 6" id="KW-0812">Transmembrane</keyword>
<feature type="domain" description="Major facilitator superfamily (MFS) profile" evidence="7">
    <location>
        <begin position="50"/>
        <end position="464"/>
    </location>
</feature>
<dbReference type="InterPro" id="IPR020846">
    <property type="entry name" value="MFS_dom"/>
</dbReference>
<evidence type="ECO:0000256" key="4">
    <source>
        <dbReference type="ARBA" id="ARBA00022989"/>
    </source>
</evidence>
<dbReference type="Proteomes" id="UP001562357">
    <property type="component" value="Unassembled WGS sequence"/>
</dbReference>
<dbReference type="PROSITE" id="PS50850">
    <property type="entry name" value="MFS"/>
    <property type="match status" value="1"/>
</dbReference>
<dbReference type="InterPro" id="IPR036259">
    <property type="entry name" value="MFS_trans_sf"/>
</dbReference>
<comment type="caution">
    <text evidence="8">The sequence shown here is derived from an EMBL/GenBank/DDBJ whole genome shotgun (WGS) entry which is preliminary data.</text>
</comment>
<dbReference type="InterPro" id="IPR011701">
    <property type="entry name" value="MFS"/>
</dbReference>
<feature type="transmembrane region" description="Helical" evidence="6">
    <location>
        <begin position="374"/>
        <end position="392"/>
    </location>
</feature>
<evidence type="ECO:0000256" key="6">
    <source>
        <dbReference type="SAM" id="Phobius"/>
    </source>
</evidence>
<evidence type="ECO:0000256" key="3">
    <source>
        <dbReference type="ARBA" id="ARBA00022692"/>
    </source>
</evidence>
<accession>A0ABQ0CHI2</accession>
<feature type="transmembrane region" description="Helical" evidence="6">
    <location>
        <begin position="316"/>
        <end position="335"/>
    </location>
</feature>
<dbReference type="Pfam" id="PF07690">
    <property type="entry name" value="MFS_1"/>
    <property type="match status" value="1"/>
</dbReference>
<feature type="transmembrane region" description="Helical" evidence="6">
    <location>
        <begin position="347"/>
        <end position="368"/>
    </location>
</feature>
<feature type="transmembrane region" description="Helical" evidence="6">
    <location>
        <begin position="46"/>
        <end position="63"/>
    </location>
</feature>
<gene>
    <name evidence="8" type="primary">g1319</name>
    <name evidence="8" type="ORF">EsDP_00001319</name>
</gene>